<feature type="domain" description="Aldehyde dehydrogenase" evidence="3">
    <location>
        <begin position="81"/>
        <end position="340"/>
    </location>
</feature>
<accession>A0A4R1KR76</accession>
<dbReference type="Pfam" id="PF00171">
    <property type="entry name" value="Aldedh"/>
    <property type="match status" value="2"/>
</dbReference>
<gene>
    <name evidence="4" type="ORF">EV692_2254</name>
</gene>
<keyword evidence="1" id="KW-0560">Oxidoreductase</keyword>
<proteinExistence type="predicted"/>
<protein>
    <submittedName>
        <fullName evidence="4">Propionaldehyde dehydrogenase</fullName>
    </submittedName>
</protein>
<name>A0A4R1KR76_9PAST</name>
<comment type="caution">
    <text evidence="4">The sequence shown here is derived from an EMBL/GenBank/DDBJ whole genome shotgun (WGS) entry which is preliminary data.</text>
</comment>
<feature type="domain" description="Aldehyde dehydrogenase" evidence="3">
    <location>
        <begin position="393"/>
        <end position="467"/>
    </location>
</feature>
<evidence type="ECO:0000256" key="1">
    <source>
        <dbReference type="ARBA" id="ARBA00023002"/>
    </source>
</evidence>
<dbReference type="Gene3D" id="3.40.605.10">
    <property type="entry name" value="Aldehyde Dehydrogenase, Chain A, domain 1"/>
    <property type="match status" value="1"/>
</dbReference>
<dbReference type="AlphaFoldDB" id="A0A4R1KR76"/>
<evidence type="ECO:0000259" key="3">
    <source>
        <dbReference type="Pfam" id="PF00171"/>
    </source>
</evidence>
<evidence type="ECO:0000313" key="5">
    <source>
        <dbReference type="Proteomes" id="UP000295496"/>
    </source>
</evidence>
<dbReference type="PANTHER" id="PTHR11699">
    <property type="entry name" value="ALDEHYDE DEHYDROGENASE-RELATED"/>
    <property type="match status" value="1"/>
</dbReference>
<evidence type="ECO:0000313" key="4">
    <source>
        <dbReference type="EMBL" id="TCK66980.1"/>
    </source>
</evidence>
<dbReference type="InterPro" id="IPR012408">
    <property type="entry name" value="Acetald_propionald_DH-rel"/>
</dbReference>
<dbReference type="InterPro" id="IPR016162">
    <property type="entry name" value="Ald_DH_N"/>
</dbReference>
<keyword evidence="5" id="KW-1185">Reference proteome</keyword>
<dbReference type="CDD" id="cd07121">
    <property type="entry name" value="ALDH_EutE"/>
    <property type="match status" value="1"/>
</dbReference>
<dbReference type="Proteomes" id="UP000295496">
    <property type="component" value="Unassembled WGS sequence"/>
</dbReference>
<organism evidence="4 5">
    <name type="scientific">Lonepinella koalarum</name>
    <dbReference type="NCBI Taxonomy" id="53417"/>
    <lineage>
        <taxon>Bacteria</taxon>
        <taxon>Pseudomonadati</taxon>
        <taxon>Pseudomonadota</taxon>
        <taxon>Gammaproteobacteria</taxon>
        <taxon>Pasteurellales</taxon>
        <taxon>Pasteurellaceae</taxon>
        <taxon>Lonepinella</taxon>
    </lineage>
</organism>
<sequence>MNDVEISQAVSAVLSKYGVQPEQEKSTTNSVVTATVKETFPANLINQVVESCLAEKNVSASQLVTESKQNHVQSVKGIFSSMNDAVEAAWVAQRQYSLCSMKDRANFIAGIREVFQTETILAEISKLAVEETGMGCYEHKLIKNRVAATKSPGIEDLATQALSGDQGLTLIELSAYGVIGSITPTTNPTETIICNSIGMLAAGNSVVFSPHPRSRKVSLLAVKYINEKLAELGAPDNLVVTVDQPSIENTNALMVHPKVRMLVATGGPSIVRSVMSSGKKAIGAGAGNPPVVVDETADIEKAAKDIVNGCSFDNNLPCIAEKELIVVNTVADCLVRHMQNNGAYLLSEQTKIQLLQNVVLNDKKSGPNTGCVGKSAVYLLEKIGISAPNGTKIILVETDKKHSFVQHELMMPILPLIRVDNVDEAIDLAVEVEHGNRHTAIMHSTNVEKLTKMAKLIQTTIFVKNGPSYAGIGVGGEGFATFTIAGPTGEGLTSARSFARQRRCTMVESLNIR</sequence>
<dbReference type="GO" id="GO:0008774">
    <property type="term" value="F:acetaldehyde dehydrogenase (acetylating) activity"/>
    <property type="evidence" value="ECO:0007669"/>
    <property type="project" value="InterPro"/>
</dbReference>
<dbReference type="EMBL" id="SMGJ01000009">
    <property type="protein sequence ID" value="TCK66980.1"/>
    <property type="molecule type" value="Genomic_DNA"/>
</dbReference>
<dbReference type="Gene3D" id="3.40.309.10">
    <property type="entry name" value="Aldehyde Dehydrogenase, Chain A, domain 2"/>
    <property type="match status" value="1"/>
</dbReference>
<dbReference type="RefSeq" id="WP_132302809.1">
    <property type="nucleotide sequence ID" value="NZ_CP170642.1"/>
</dbReference>
<keyword evidence="2" id="KW-0520">NAD</keyword>
<dbReference type="InterPro" id="IPR016163">
    <property type="entry name" value="Ald_DH_C"/>
</dbReference>
<dbReference type="PIRSF" id="PIRSF036410">
    <property type="entry name" value="EutE_PduP"/>
    <property type="match status" value="1"/>
</dbReference>
<dbReference type="NCBIfam" id="NF011927">
    <property type="entry name" value="PRK15398.1"/>
    <property type="match status" value="1"/>
</dbReference>
<dbReference type="SUPFAM" id="SSF53720">
    <property type="entry name" value="ALDH-like"/>
    <property type="match status" value="1"/>
</dbReference>
<dbReference type="InterPro" id="IPR016161">
    <property type="entry name" value="Ald_DH/histidinol_DH"/>
</dbReference>
<reference evidence="4 5" key="1">
    <citation type="submission" date="2019-03" db="EMBL/GenBank/DDBJ databases">
        <title>Genomic Encyclopedia of Type Strains, Phase IV (KMG-IV): sequencing the most valuable type-strain genomes for metagenomic binning, comparative biology and taxonomic classification.</title>
        <authorList>
            <person name="Goeker M."/>
        </authorList>
    </citation>
    <scope>NUCLEOTIDE SEQUENCE [LARGE SCALE GENOMIC DNA]</scope>
    <source>
        <strain evidence="4 5">DSM 10053</strain>
    </source>
</reference>
<evidence type="ECO:0000256" key="2">
    <source>
        <dbReference type="ARBA" id="ARBA00023027"/>
    </source>
</evidence>
<dbReference type="InterPro" id="IPR015590">
    <property type="entry name" value="Aldehyde_DH_dom"/>
</dbReference>